<dbReference type="Gene3D" id="3.30.360.10">
    <property type="entry name" value="Dihydrodipicolinate Reductase, domain 2"/>
    <property type="match status" value="1"/>
</dbReference>
<evidence type="ECO:0000256" key="1">
    <source>
        <dbReference type="ARBA" id="ARBA00001911"/>
    </source>
</evidence>
<dbReference type="EMBL" id="QRDZ01000010">
    <property type="protein sequence ID" value="RED76844.1"/>
    <property type="molecule type" value="Genomic_DNA"/>
</dbReference>
<gene>
    <name evidence="8" type="ORF">DFP98_11063</name>
</gene>
<dbReference type="GO" id="GO:0016798">
    <property type="term" value="F:hydrolase activity, acting on glycosyl bonds"/>
    <property type="evidence" value="ECO:0007669"/>
    <property type="project" value="UniProtKB-KW"/>
</dbReference>
<dbReference type="RefSeq" id="WP_181917694.1">
    <property type="nucleotide sequence ID" value="NZ_QRDZ01000010.1"/>
</dbReference>
<evidence type="ECO:0000259" key="6">
    <source>
        <dbReference type="Pfam" id="PF01408"/>
    </source>
</evidence>
<dbReference type="InterPro" id="IPR050463">
    <property type="entry name" value="Gfo/Idh/MocA_oxidrdct_glycsds"/>
</dbReference>
<name>A0A3D9JS32_9BACL</name>
<feature type="domain" description="Glycosyl hydrolase 109 C-terminal" evidence="7">
    <location>
        <begin position="134"/>
        <end position="285"/>
    </location>
</feature>
<keyword evidence="4" id="KW-0560">Oxidoreductase</keyword>
<comment type="similarity">
    <text evidence="2">Belongs to the Gfo/Idh/MocA family. Glycosyl hydrolase 109 subfamily.</text>
</comment>
<keyword evidence="5" id="KW-0326">Glycosidase</keyword>
<dbReference type="PANTHER" id="PTHR43818:SF11">
    <property type="entry name" value="BCDNA.GH03377"/>
    <property type="match status" value="1"/>
</dbReference>
<dbReference type="Proteomes" id="UP000256977">
    <property type="component" value="Unassembled WGS sequence"/>
</dbReference>
<dbReference type="GO" id="GO:0000166">
    <property type="term" value="F:nucleotide binding"/>
    <property type="evidence" value="ECO:0007669"/>
    <property type="project" value="InterPro"/>
</dbReference>
<reference evidence="8 9" key="1">
    <citation type="submission" date="2018-07" db="EMBL/GenBank/DDBJ databases">
        <title>Genomic Encyclopedia of Type Strains, Phase III (KMG-III): the genomes of soil and plant-associated and newly described type strains.</title>
        <authorList>
            <person name="Whitman W."/>
        </authorList>
    </citation>
    <scope>NUCLEOTIDE SEQUENCE [LARGE SCALE GENOMIC DNA]</scope>
    <source>
        <strain evidence="8 9">CECT 7287</strain>
    </source>
</reference>
<accession>A0A3D9JS32</accession>
<dbReference type="PANTHER" id="PTHR43818">
    <property type="entry name" value="BCDNA.GH03377"/>
    <property type="match status" value="1"/>
</dbReference>
<sequence>MAKKVRLAVIGGSRGGAFDNALSILAECLELTAVCDLNEKVLQDWKIKYPEIVTFSSYDQLLESPLVDAIFLATPMLLHADQAIQALRAGKHVLSEVIAAHTIEDGWKLIEAVEASGLKYMMAENYCYTRENKMVQQMADAGAFGEITYAECGYIHDVRNLLHGADGSLTWRGQCVHDFNACTYPTHSLGPIAKWLGIDQSGGDRFEELVTFNTKSRSTANYFRERFGTDHPGAQPDFWRQGDSSTTLIRTKKGVVVSLRVDIQSARPHNMVHYGLQGTEGAYLGPRFEGEDPLIWLHNEASGNSVTDPQWDSLWLHKTKWDHPDWRAWEKEALHTGHGGGDFFVIREFVSAIQEDRKPAVDVYDAVTWSSLFALSLQSVSGGGSPVKFVDFYGNS</sequence>
<evidence type="ECO:0000256" key="5">
    <source>
        <dbReference type="ARBA" id="ARBA00023295"/>
    </source>
</evidence>
<proteinExistence type="inferred from homology"/>
<dbReference type="InterPro" id="IPR049303">
    <property type="entry name" value="Glyco_hydro_109_C"/>
</dbReference>
<organism evidence="8 9">
    <name type="scientific">Cohnella phaseoli</name>
    <dbReference type="NCBI Taxonomy" id="456490"/>
    <lineage>
        <taxon>Bacteria</taxon>
        <taxon>Bacillati</taxon>
        <taxon>Bacillota</taxon>
        <taxon>Bacilli</taxon>
        <taxon>Bacillales</taxon>
        <taxon>Paenibacillaceae</taxon>
        <taxon>Cohnella</taxon>
    </lineage>
</organism>
<dbReference type="SUPFAM" id="SSF51735">
    <property type="entry name" value="NAD(P)-binding Rossmann-fold domains"/>
    <property type="match status" value="1"/>
</dbReference>
<evidence type="ECO:0000256" key="2">
    <source>
        <dbReference type="ARBA" id="ARBA00009329"/>
    </source>
</evidence>
<dbReference type="Pfam" id="PF01408">
    <property type="entry name" value="GFO_IDH_MocA"/>
    <property type="match status" value="1"/>
</dbReference>
<evidence type="ECO:0000256" key="3">
    <source>
        <dbReference type="ARBA" id="ARBA00022801"/>
    </source>
</evidence>
<evidence type="ECO:0000313" key="8">
    <source>
        <dbReference type="EMBL" id="RED76844.1"/>
    </source>
</evidence>
<protein>
    <submittedName>
        <fullName evidence="8">Putative dehydrogenase</fullName>
    </submittedName>
</protein>
<dbReference type="GO" id="GO:0016491">
    <property type="term" value="F:oxidoreductase activity"/>
    <property type="evidence" value="ECO:0007669"/>
    <property type="project" value="UniProtKB-KW"/>
</dbReference>
<comment type="caution">
    <text evidence="8">The sequence shown here is derived from an EMBL/GenBank/DDBJ whole genome shotgun (WGS) entry which is preliminary data.</text>
</comment>
<dbReference type="InterPro" id="IPR000683">
    <property type="entry name" value="Gfo/Idh/MocA-like_OxRdtase_N"/>
</dbReference>
<dbReference type="InterPro" id="IPR036291">
    <property type="entry name" value="NAD(P)-bd_dom_sf"/>
</dbReference>
<keyword evidence="3" id="KW-0378">Hydrolase</keyword>
<comment type="cofactor">
    <cofactor evidence="1">
        <name>NAD(+)</name>
        <dbReference type="ChEBI" id="CHEBI:57540"/>
    </cofactor>
</comment>
<evidence type="ECO:0000313" key="9">
    <source>
        <dbReference type="Proteomes" id="UP000256977"/>
    </source>
</evidence>
<feature type="domain" description="Gfo/Idh/MocA-like oxidoreductase N-terminal" evidence="6">
    <location>
        <begin position="6"/>
        <end position="122"/>
    </location>
</feature>
<dbReference type="AlphaFoldDB" id="A0A3D9JS32"/>
<keyword evidence="9" id="KW-1185">Reference proteome</keyword>
<dbReference type="Pfam" id="PF21252">
    <property type="entry name" value="Glyco_hydro_109_C"/>
    <property type="match status" value="1"/>
</dbReference>
<evidence type="ECO:0000256" key="4">
    <source>
        <dbReference type="ARBA" id="ARBA00023002"/>
    </source>
</evidence>
<evidence type="ECO:0000259" key="7">
    <source>
        <dbReference type="Pfam" id="PF21252"/>
    </source>
</evidence>
<dbReference type="Gene3D" id="3.40.50.720">
    <property type="entry name" value="NAD(P)-binding Rossmann-like Domain"/>
    <property type="match status" value="1"/>
</dbReference>